<dbReference type="OrthoDB" id="2639757at2759"/>
<gene>
    <name evidence="1" type="ORF">SCHPADRAFT_367946</name>
</gene>
<dbReference type="InterPro" id="IPR036047">
    <property type="entry name" value="F-box-like_dom_sf"/>
</dbReference>
<evidence type="ECO:0000313" key="2">
    <source>
        <dbReference type="Proteomes" id="UP000053477"/>
    </source>
</evidence>
<organism evidence="1 2">
    <name type="scientific">Schizopora paradoxa</name>
    <dbReference type="NCBI Taxonomy" id="27342"/>
    <lineage>
        <taxon>Eukaryota</taxon>
        <taxon>Fungi</taxon>
        <taxon>Dikarya</taxon>
        <taxon>Basidiomycota</taxon>
        <taxon>Agaricomycotina</taxon>
        <taxon>Agaricomycetes</taxon>
        <taxon>Hymenochaetales</taxon>
        <taxon>Schizoporaceae</taxon>
        <taxon>Schizopora</taxon>
    </lineage>
</organism>
<sequence>MMDHEVVVSDSAPDLRVSVVFERCRLSQHVQIIVPNPPAYDETESESFVHRLPDEVLELVFLDCFPTTLPDEPTTDFIKAILANAPCNISQVCSRWRVLVLSLPALWAQWFVSIRDVPPVSVWKLTGILDSWRERSKDELLTAFIVVEGRVVTGSSGRRKLEGDKDARDAMTALLELVCAQEERWKRIKLGVYAPRASIAHRPLEIARLPNLEELHMYGLPCFETARDSDSEVQGQAPVFTNLRKLVLGDARCVLHGSAIARRCMALLKHAPHLETFEVLMSAPSPDFPSNSELSMAIRLPKLRCLLLEVRKQPAENFICKYVLDHIEAPALKTLYVKSRHRGLPAYDPRSSTYVSEFLARSCPPLEKLTVFMPMTEGDLVGIVRQVPTLTGLYLDQDVDARTQFFGALLEGEDDGALVVCPSLQRLKIYVYPEDVPLALDVLASRWRSSFTQAVRRAATAMWKESLEGIKIEVTKEDMSVLDEGWEEKFEQWAAGEGSFLIFGKSSLAEHDAKPSLKAGLF</sequence>
<keyword evidence="2" id="KW-1185">Reference proteome</keyword>
<dbReference type="InParanoid" id="A0A0H2RVJ0"/>
<name>A0A0H2RVJ0_9AGAM</name>
<reference evidence="1 2" key="1">
    <citation type="submission" date="2015-04" db="EMBL/GenBank/DDBJ databases">
        <title>Complete genome sequence of Schizopora paradoxa KUC8140, a cosmopolitan wood degrader in East Asia.</title>
        <authorList>
            <consortium name="DOE Joint Genome Institute"/>
            <person name="Min B."/>
            <person name="Park H."/>
            <person name="Jang Y."/>
            <person name="Kim J.-J."/>
            <person name="Kim K.H."/>
            <person name="Pangilinan J."/>
            <person name="Lipzen A."/>
            <person name="Riley R."/>
            <person name="Grigoriev I.V."/>
            <person name="Spatafora J.W."/>
            <person name="Choi I.-G."/>
        </authorList>
    </citation>
    <scope>NUCLEOTIDE SEQUENCE [LARGE SCALE GENOMIC DNA]</scope>
    <source>
        <strain evidence="1 2">KUC8140</strain>
    </source>
</reference>
<dbReference type="Gene3D" id="3.80.10.10">
    <property type="entry name" value="Ribonuclease Inhibitor"/>
    <property type="match status" value="1"/>
</dbReference>
<dbReference type="Proteomes" id="UP000053477">
    <property type="component" value="Unassembled WGS sequence"/>
</dbReference>
<proteinExistence type="predicted"/>
<accession>A0A0H2RVJ0</accession>
<dbReference type="EMBL" id="KQ085960">
    <property type="protein sequence ID" value="KLO13413.1"/>
    <property type="molecule type" value="Genomic_DNA"/>
</dbReference>
<dbReference type="InterPro" id="IPR032675">
    <property type="entry name" value="LRR_dom_sf"/>
</dbReference>
<evidence type="ECO:0000313" key="1">
    <source>
        <dbReference type="EMBL" id="KLO13413.1"/>
    </source>
</evidence>
<dbReference type="SUPFAM" id="SSF81383">
    <property type="entry name" value="F-box domain"/>
    <property type="match status" value="1"/>
</dbReference>
<dbReference type="AlphaFoldDB" id="A0A0H2RVJ0"/>
<dbReference type="STRING" id="27342.A0A0H2RVJ0"/>
<protein>
    <submittedName>
        <fullName evidence="1">Uncharacterized protein</fullName>
    </submittedName>
</protein>